<dbReference type="Proteomes" id="UP000475079">
    <property type="component" value="Unassembled WGS sequence"/>
</dbReference>
<sequence>MHFFNTIVDIPPAEDRRSGFEQHILQWGFSVLRDECGQYASEITRAAWLGFSLYATSLTDDALSLTPDEPVIPETDSPLADLSVLSPEQFFKGHRTEATANVTTTQTHTVDLTEEEQRDIIESRLLQRAFSDKNGHASKKEAMKQARLITDEYLKPSWVYKNNDQYYVSTHGFDLSRRPDVTITQSQVDALQKVKGMPETGQSRDLEPGVVARFGYNGRIFQQCGRYLDAVDVVEWIAVQQRPAIFISIPSDYSSERKMHIDRIRRELLDYHDIITAYRWVTTDTVVMAISHHAAGIHARDQVQNPWWLLRAFNRPNSLVFGRG</sequence>
<organism evidence="1 2">
    <name type="scientific">Citrobacter telavivensis</name>
    <dbReference type="NCBI Taxonomy" id="2653932"/>
    <lineage>
        <taxon>Bacteria</taxon>
        <taxon>Pseudomonadati</taxon>
        <taxon>Pseudomonadota</taxon>
        <taxon>Gammaproteobacteria</taxon>
        <taxon>Enterobacterales</taxon>
        <taxon>Enterobacteriaceae</taxon>
        <taxon>Citrobacter</taxon>
    </lineage>
</organism>
<evidence type="ECO:0000313" key="1">
    <source>
        <dbReference type="EMBL" id="MPQ54364.1"/>
    </source>
</evidence>
<accession>A0A6L5EFT6</accession>
<dbReference type="EMBL" id="WHIY01000028">
    <property type="protein sequence ID" value="MPQ54364.1"/>
    <property type="molecule type" value="Genomic_DNA"/>
</dbReference>
<dbReference type="AlphaFoldDB" id="A0A6L5EFT6"/>
<proteinExistence type="predicted"/>
<comment type="caution">
    <text evidence="1">The sequence shown here is derived from an EMBL/GenBank/DDBJ whole genome shotgun (WGS) entry which is preliminary data.</text>
</comment>
<dbReference type="RefSeq" id="WP_152400177.1">
    <property type="nucleotide sequence ID" value="NZ_WHIY01000028.1"/>
</dbReference>
<protein>
    <submittedName>
        <fullName evidence="1">Uncharacterized protein</fullName>
    </submittedName>
</protein>
<name>A0A6L5EFT6_9ENTR</name>
<evidence type="ECO:0000313" key="2">
    <source>
        <dbReference type="Proteomes" id="UP000475079"/>
    </source>
</evidence>
<keyword evidence="2" id="KW-1185">Reference proteome</keyword>
<gene>
    <name evidence="1" type="ORF">GBB84_26145</name>
</gene>
<reference evidence="1 2" key="1">
    <citation type="submission" date="2019-10" db="EMBL/GenBank/DDBJ databases">
        <title>Characterization of a new Citrobacter species.</title>
        <authorList>
            <person name="Goncalves Ribeiro T."/>
            <person name="Izdebski R."/>
            <person name="Urbanowicz P."/>
            <person name="Carmeli Y."/>
            <person name="Gniadkowski M."/>
            <person name="Peixe L."/>
        </authorList>
    </citation>
    <scope>NUCLEOTIDE SEQUENCE [LARGE SCALE GENOMIC DNA]</scope>
    <source>
        <strain evidence="1 2">NMI7905_11</strain>
    </source>
</reference>